<dbReference type="Proteomes" id="UP000434276">
    <property type="component" value="Unassembled WGS sequence"/>
</dbReference>
<dbReference type="PANTHER" id="PTHR31293:SF23">
    <property type="entry name" value="F-BOX DOMAIN-CONTAINING PROTEIN"/>
    <property type="match status" value="1"/>
</dbReference>
<dbReference type="PANTHER" id="PTHR31293">
    <property type="entry name" value="RNI-LIKE SUPERFAMILY PROTEIN"/>
    <property type="match status" value="1"/>
</dbReference>
<sequence>MEFSLSDSLSLEKSIVVVTQKVLYMGSRDLISSLPDEILGKVLSLLPTKRAASTAVLSKRWNNLLALVDKLDINDAIGGPGGFPEFIDKTLALLTNSTTIKRTSLNIEFQYGESQVNTWICSFLERGCLQLYLNAQSLYTIDTEFFTSNTLVKLTITGGFSPDGLLPPGGVFFPKLKTLSLVLMTFVDSDMYELFISGCPLLEEFLLRNDEIEIPPVWNALVSSPSIKRLTIVHHFPNYREAHDGCWFRTPNLLYLDYSSYVPDWYEVDLGSLVEARLDLRSWERLRDEKAGGYGDCDSVYDEEEYPNDPILGDVTNLVTGLSNIKTLHLSPDSLEVFYFCCKSMPVFHNLLTLSFESDQKRGWPVLPLLINKSPNLETLGLVHQVTRRCGDACPCIPKRMKKKKKELGICCLSTCQVEVLQISGYQGTCRELKQMRHFLGNLKCLETVNVGVEMNHREDNDVDNKYFRITDALMKLPRVSSNCRIHFF</sequence>
<evidence type="ECO:0000259" key="1">
    <source>
        <dbReference type="PROSITE" id="PS50181"/>
    </source>
</evidence>
<dbReference type="PROSITE" id="PS50181">
    <property type="entry name" value="FBOX"/>
    <property type="match status" value="1"/>
</dbReference>
<dbReference type="InterPro" id="IPR036047">
    <property type="entry name" value="F-box-like_dom_sf"/>
</dbReference>
<dbReference type="SMART" id="SM00579">
    <property type="entry name" value="FBD"/>
    <property type="match status" value="1"/>
</dbReference>
<dbReference type="EMBL" id="CACSHJ010000088">
    <property type="protein sequence ID" value="CAA0373394.1"/>
    <property type="molecule type" value="Genomic_DNA"/>
</dbReference>
<organism evidence="2 3">
    <name type="scientific">Arabidopsis thaliana</name>
    <name type="common">Mouse-ear cress</name>
    <dbReference type="NCBI Taxonomy" id="3702"/>
    <lineage>
        <taxon>Eukaryota</taxon>
        <taxon>Viridiplantae</taxon>
        <taxon>Streptophyta</taxon>
        <taxon>Embryophyta</taxon>
        <taxon>Tracheophyta</taxon>
        <taxon>Spermatophyta</taxon>
        <taxon>Magnoliopsida</taxon>
        <taxon>eudicotyledons</taxon>
        <taxon>Gunneridae</taxon>
        <taxon>Pentapetalae</taxon>
        <taxon>rosids</taxon>
        <taxon>malvids</taxon>
        <taxon>Brassicales</taxon>
        <taxon>Brassicaceae</taxon>
        <taxon>Camelineae</taxon>
        <taxon>Arabidopsis</taxon>
    </lineage>
</organism>
<evidence type="ECO:0000313" key="2">
    <source>
        <dbReference type="EMBL" id="CAA0373394.1"/>
    </source>
</evidence>
<accession>A0A5S9X2F5</accession>
<dbReference type="InterPro" id="IPR001810">
    <property type="entry name" value="F-box_dom"/>
</dbReference>
<proteinExistence type="predicted"/>
<dbReference type="SUPFAM" id="SSF52047">
    <property type="entry name" value="RNI-like"/>
    <property type="match status" value="2"/>
</dbReference>
<dbReference type="CDD" id="cd22160">
    <property type="entry name" value="F-box_AtFBL13-like"/>
    <property type="match status" value="1"/>
</dbReference>
<dbReference type="Pfam" id="PF00646">
    <property type="entry name" value="F-box"/>
    <property type="match status" value="1"/>
</dbReference>
<dbReference type="AlphaFoldDB" id="A0A5S9X2F5"/>
<feature type="domain" description="F-box" evidence="1">
    <location>
        <begin position="28"/>
        <end position="65"/>
    </location>
</feature>
<name>A0A5S9X2F5_ARATH</name>
<dbReference type="ExpressionAtlas" id="A0A5S9X2F5">
    <property type="expression patterns" value="baseline and differential"/>
</dbReference>
<dbReference type="OrthoDB" id="612216at2759"/>
<gene>
    <name evidence="2" type="ORF">C24_LOCUS9246</name>
</gene>
<dbReference type="InterPro" id="IPR055411">
    <property type="entry name" value="LRR_FXL15/At3g58940/PEG3-like"/>
</dbReference>
<protein>
    <recommendedName>
        <fullName evidence="1">F-box domain-containing protein</fullName>
    </recommendedName>
</protein>
<dbReference type="Pfam" id="PF24758">
    <property type="entry name" value="LRR_At5g56370"/>
    <property type="match status" value="1"/>
</dbReference>
<dbReference type="InterPro" id="IPR055294">
    <property type="entry name" value="FBL60-like"/>
</dbReference>
<dbReference type="SUPFAM" id="SSF81383">
    <property type="entry name" value="F-box domain"/>
    <property type="match status" value="1"/>
</dbReference>
<dbReference type="Gene3D" id="1.20.1280.50">
    <property type="match status" value="1"/>
</dbReference>
<dbReference type="InterPro" id="IPR053781">
    <property type="entry name" value="F-box_AtFBL13-like"/>
</dbReference>
<evidence type="ECO:0000313" key="3">
    <source>
        <dbReference type="Proteomes" id="UP000434276"/>
    </source>
</evidence>
<reference evidence="2 3" key="1">
    <citation type="submission" date="2019-12" db="EMBL/GenBank/DDBJ databases">
        <authorList>
            <person name="Jiao W.-B."/>
            <person name="Schneeberger K."/>
        </authorList>
    </citation>
    <scope>NUCLEOTIDE SEQUENCE [LARGE SCALE GENOMIC DNA]</scope>
    <source>
        <strain evidence="3">cv. C24</strain>
    </source>
</reference>
<dbReference type="InterPro" id="IPR006566">
    <property type="entry name" value="FBD"/>
</dbReference>